<dbReference type="PRINTS" id="PR00719">
    <property type="entry name" value="LMWPTPASE"/>
</dbReference>
<feature type="active site" description="Proton donor" evidence="6">
    <location>
        <position position="113"/>
    </location>
</feature>
<evidence type="ECO:0000256" key="5">
    <source>
        <dbReference type="ARBA" id="ARBA00051722"/>
    </source>
</evidence>
<feature type="domain" description="Phosphotyrosine protein phosphatase I" evidence="7">
    <location>
        <begin position="1"/>
        <end position="139"/>
    </location>
</feature>
<dbReference type="Pfam" id="PF01451">
    <property type="entry name" value="LMWPc"/>
    <property type="match status" value="1"/>
</dbReference>
<dbReference type="EMBL" id="DTIN01000040">
    <property type="protein sequence ID" value="HFX14271.1"/>
    <property type="molecule type" value="Genomic_DNA"/>
</dbReference>
<dbReference type="InterPro" id="IPR017867">
    <property type="entry name" value="Tyr_phospatase_low_mol_wt"/>
</dbReference>
<dbReference type="InterPro" id="IPR023485">
    <property type="entry name" value="Ptyr_pPase"/>
</dbReference>
<protein>
    <recommendedName>
        <fullName evidence="2">protein-tyrosine-phosphatase</fullName>
        <ecNumber evidence="2">3.1.3.48</ecNumber>
    </recommendedName>
</protein>
<dbReference type="SMART" id="SM00226">
    <property type="entry name" value="LMWPc"/>
    <property type="match status" value="1"/>
</dbReference>
<evidence type="ECO:0000259" key="7">
    <source>
        <dbReference type="SMART" id="SM00226"/>
    </source>
</evidence>
<dbReference type="Gene3D" id="3.40.50.2300">
    <property type="match status" value="1"/>
</dbReference>
<evidence type="ECO:0000256" key="3">
    <source>
        <dbReference type="ARBA" id="ARBA00022801"/>
    </source>
</evidence>
<evidence type="ECO:0000256" key="4">
    <source>
        <dbReference type="ARBA" id="ARBA00022912"/>
    </source>
</evidence>
<reference evidence="8" key="1">
    <citation type="journal article" date="2020" name="mSystems">
        <title>Genome- and Community-Level Interaction Insights into Carbon Utilization and Element Cycling Functions of Hydrothermarchaeota in Hydrothermal Sediment.</title>
        <authorList>
            <person name="Zhou Z."/>
            <person name="Liu Y."/>
            <person name="Xu W."/>
            <person name="Pan J."/>
            <person name="Luo Z.H."/>
            <person name="Li M."/>
        </authorList>
    </citation>
    <scope>NUCLEOTIDE SEQUENCE [LARGE SCALE GENOMIC DNA]</scope>
    <source>
        <strain evidence="8">SpSt-81</strain>
    </source>
</reference>
<proteinExistence type="inferred from homology"/>
<dbReference type="CDD" id="cd16344">
    <property type="entry name" value="LMWPAP"/>
    <property type="match status" value="1"/>
</dbReference>
<dbReference type="InterPro" id="IPR050438">
    <property type="entry name" value="LMW_PTPase"/>
</dbReference>
<dbReference type="AlphaFoldDB" id="A0A7C3MLX2"/>
<keyword evidence="4" id="KW-0904">Protein phosphatase</keyword>
<keyword evidence="3" id="KW-0378">Hydrolase</keyword>
<evidence type="ECO:0000256" key="6">
    <source>
        <dbReference type="PIRSR" id="PIRSR617867-1"/>
    </source>
</evidence>
<evidence type="ECO:0000256" key="2">
    <source>
        <dbReference type="ARBA" id="ARBA00013064"/>
    </source>
</evidence>
<comment type="catalytic activity">
    <reaction evidence="5">
        <text>O-phospho-L-tyrosyl-[protein] + H2O = L-tyrosyl-[protein] + phosphate</text>
        <dbReference type="Rhea" id="RHEA:10684"/>
        <dbReference type="Rhea" id="RHEA-COMP:10136"/>
        <dbReference type="Rhea" id="RHEA-COMP:20101"/>
        <dbReference type="ChEBI" id="CHEBI:15377"/>
        <dbReference type="ChEBI" id="CHEBI:43474"/>
        <dbReference type="ChEBI" id="CHEBI:46858"/>
        <dbReference type="ChEBI" id="CHEBI:61978"/>
        <dbReference type="EC" id="3.1.3.48"/>
    </reaction>
</comment>
<dbReference type="PANTHER" id="PTHR11717:SF31">
    <property type="entry name" value="LOW MOLECULAR WEIGHT PROTEIN-TYROSINE-PHOSPHATASE ETP-RELATED"/>
    <property type="match status" value="1"/>
</dbReference>
<dbReference type="PANTHER" id="PTHR11717">
    <property type="entry name" value="LOW MOLECULAR WEIGHT PROTEIN TYROSINE PHOSPHATASE"/>
    <property type="match status" value="1"/>
</dbReference>
<dbReference type="SUPFAM" id="SSF52788">
    <property type="entry name" value="Phosphotyrosine protein phosphatases I"/>
    <property type="match status" value="1"/>
</dbReference>
<comment type="similarity">
    <text evidence="1">Belongs to the low molecular weight phosphotyrosine protein phosphatase family.</text>
</comment>
<organism evidence="8">
    <name type="scientific">Dictyoglomus thermophilum</name>
    <dbReference type="NCBI Taxonomy" id="14"/>
    <lineage>
        <taxon>Bacteria</taxon>
        <taxon>Pseudomonadati</taxon>
        <taxon>Dictyoglomota</taxon>
        <taxon>Dictyoglomia</taxon>
        <taxon>Dictyoglomales</taxon>
        <taxon>Dictyoglomaceae</taxon>
        <taxon>Dictyoglomus</taxon>
    </lineage>
</organism>
<dbReference type="InterPro" id="IPR036196">
    <property type="entry name" value="Ptyr_pPase_sf"/>
</dbReference>
<accession>A0A7C3MLX2</accession>
<dbReference type="GO" id="GO:0004725">
    <property type="term" value="F:protein tyrosine phosphatase activity"/>
    <property type="evidence" value="ECO:0007669"/>
    <property type="project" value="UniProtKB-EC"/>
</dbReference>
<name>A0A7C3MLX2_DICTH</name>
<gene>
    <name evidence="8" type="ORF">ENW00_09065</name>
</gene>
<evidence type="ECO:0000313" key="8">
    <source>
        <dbReference type="EMBL" id="HFX14271.1"/>
    </source>
</evidence>
<feature type="active site" description="Nucleophile" evidence="6">
    <location>
        <position position="13"/>
    </location>
</feature>
<evidence type="ECO:0000256" key="1">
    <source>
        <dbReference type="ARBA" id="ARBA00011063"/>
    </source>
</evidence>
<feature type="active site" description="Nucleophile" evidence="6">
    <location>
        <position position="7"/>
    </location>
</feature>
<sequence length="146" mass="16927">MMILFVCTGNTCRSPMAEYLFRKLIKEYDIEIEVSSAGIFALEGNKASIYSQEVMKEIGVDITNHSSKKIDNELMERANCVFTMTKEQAEILKSVYPKYSYKISTLSDEDILDPYGKDIETYREVRNKIEKELKNLIKNMMVRVDL</sequence>
<dbReference type="EC" id="3.1.3.48" evidence="2"/>
<comment type="caution">
    <text evidence="8">The sequence shown here is derived from an EMBL/GenBank/DDBJ whole genome shotgun (WGS) entry which is preliminary data.</text>
</comment>